<proteinExistence type="predicted"/>
<organism evidence="1 2">
    <name type="scientific">Corchorus capsularis</name>
    <name type="common">Jute</name>
    <dbReference type="NCBI Taxonomy" id="210143"/>
    <lineage>
        <taxon>Eukaryota</taxon>
        <taxon>Viridiplantae</taxon>
        <taxon>Streptophyta</taxon>
        <taxon>Embryophyta</taxon>
        <taxon>Tracheophyta</taxon>
        <taxon>Spermatophyta</taxon>
        <taxon>Magnoliopsida</taxon>
        <taxon>eudicotyledons</taxon>
        <taxon>Gunneridae</taxon>
        <taxon>Pentapetalae</taxon>
        <taxon>rosids</taxon>
        <taxon>malvids</taxon>
        <taxon>Malvales</taxon>
        <taxon>Malvaceae</taxon>
        <taxon>Grewioideae</taxon>
        <taxon>Apeibeae</taxon>
        <taxon>Corchorus</taxon>
    </lineage>
</organism>
<name>A0A1R3HJP0_COCAP</name>
<gene>
    <name evidence="1" type="ORF">CCACVL1_18816</name>
</gene>
<reference evidence="1 2" key="1">
    <citation type="submission" date="2013-09" db="EMBL/GenBank/DDBJ databases">
        <title>Corchorus capsularis genome sequencing.</title>
        <authorList>
            <person name="Alam M."/>
            <person name="Haque M.S."/>
            <person name="Islam M.S."/>
            <person name="Emdad E.M."/>
            <person name="Islam M.M."/>
            <person name="Ahmed B."/>
            <person name="Halim A."/>
            <person name="Hossen Q.M.M."/>
            <person name="Hossain M.Z."/>
            <person name="Ahmed R."/>
            <person name="Khan M.M."/>
            <person name="Islam R."/>
            <person name="Rashid M.M."/>
            <person name="Khan S.A."/>
            <person name="Rahman M.S."/>
            <person name="Alam M."/>
        </authorList>
    </citation>
    <scope>NUCLEOTIDE SEQUENCE [LARGE SCALE GENOMIC DNA]</scope>
    <source>
        <strain evidence="2">cv. CVL-1</strain>
        <tissue evidence="1">Whole seedling</tissue>
    </source>
</reference>
<accession>A0A1R3HJP0</accession>
<evidence type="ECO:0000313" key="2">
    <source>
        <dbReference type="Proteomes" id="UP000188268"/>
    </source>
</evidence>
<comment type="caution">
    <text evidence="1">The sequence shown here is derived from an EMBL/GenBank/DDBJ whole genome shotgun (WGS) entry which is preliminary data.</text>
</comment>
<sequence>MKRPRFATSSCPAVSSFARDLCHVETVIHLRRPIVIPPPTGPTSLSILS</sequence>
<dbReference type="EMBL" id="AWWV01011791">
    <property type="protein sequence ID" value="OMO70577.1"/>
    <property type="molecule type" value="Genomic_DNA"/>
</dbReference>
<protein>
    <submittedName>
        <fullName evidence="1">Uncharacterized protein</fullName>
    </submittedName>
</protein>
<dbReference type="Proteomes" id="UP000188268">
    <property type="component" value="Unassembled WGS sequence"/>
</dbReference>
<dbReference type="Gramene" id="OMO70577">
    <property type="protein sequence ID" value="OMO70577"/>
    <property type="gene ID" value="CCACVL1_18816"/>
</dbReference>
<keyword evidence="2" id="KW-1185">Reference proteome</keyword>
<dbReference type="AlphaFoldDB" id="A0A1R3HJP0"/>
<evidence type="ECO:0000313" key="1">
    <source>
        <dbReference type="EMBL" id="OMO70577.1"/>
    </source>
</evidence>